<gene>
    <name evidence="2" type="ORF">COLO4_03230</name>
</gene>
<dbReference type="AlphaFoldDB" id="A0A1R3KZ93"/>
<feature type="non-terminal residue" evidence="2">
    <location>
        <position position="315"/>
    </location>
</feature>
<dbReference type="InterPro" id="IPR036397">
    <property type="entry name" value="RNaseH_sf"/>
</dbReference>
<feature type="non-terminal residue" evidence="2">
    <location>
        <position position="1"/>
    </location>
</feature>
<evidence type="ECO:0000313" key="2">
    <source>
        <dbReference type="EMBL" id="OMP12424.1"/>
    </source>
</evidence>
<proteinExistence type="predicted"/>
<dbReference type="SUPFAM" id="SSF53098">
    <property type="entry name" value="Ribonuclease H-like"/>
    <property type="match status" value="1"/>
</dbReference>
<dbReference type="GO" id="GO:0003676">
    <property type="term" value="F:nucleic acid binding"/>
    <property type="evidence" value="ECO:0007669"/>
    <property type="project" value="InterPro"/>
</dbReference>
<accession>A0A1R3KZ93</accession>
<name>A0A1R3KZ93_9ROSI</name>
<sequence>LTRAVYLAVKSLRWSLHTHRESRRHDGRHQQLLKVPVRASLPTLDECSSTMLLDCTRGRVHVAHDFWSGWVALSHPFSQSDEIHVYTDGSHDQATSASSWSAVVGDRWFDENFSLLPSDEQELARQPAHVGGSTRFGSAVDITVGIYPVELQAIARALAMFPLNTHLHIHSDSQASIKSILTFVRSHDERDQLRSAGRPLLQLIRHLWYRRQEAGGRVTLSHVSAHTDNDDAHSVGNRLADFEANRARARPSHPSPLNVRPLPIEQCEPYMYIKSLDSGMVIINDIRSSALQLIKSRVYHKWKSKSSGQEQFACD</sequence>
<dbReference type="Proteomes" id="UP000187203">
    <property type="component" value="Unassembled WGS sequence"/>
</dbReference>
<dbReference type="Gene3D" id="3.30.420.10">
    <property type="entry name" value="Ribonuclease H-like superfamily/Ribonuclease H"/>
    <property type="match status" value="1"/>
</dbReference>
<dbReference type="Pfam" id="PF00075">
    <property type="entry name" value="RNase_H"/>
    <property type="match status" value="1"/>
</dbReference>
<organism evidence="2 3">
    <name type="scientific">Corchorus olitorius</name>
    <dbReference type="NCBI Taxonomy" id="93759"/>
    <lineage>
        <taxon>Eukaryota</taxon>
        <taxon>Viridiplantae</taxon>
        <taxon>Streptophyta</taxon>
        <taxon>Embryophyta</taxon>
        <taxon>Tracheophyta</taxon>
        <taxon>Spermatophyta</taxon>
        <taxon>Magnoliopsida</taxon>
        <taxon>eudicotyledons</taxon>
        <taxon>Gunneridae</taxon>
        <taxon>Pentapetalae</taxon>
        <taxon>rosids</taxon>
        <taxon>malvids</taxon>
        <taxon>Malvales</taxon>
        <taxon>Malvaceae</taxon>
        <taxon>Grewioideae</taxon>
        <taxon>Apeibeae</taxon>
        <taxon>Corchorus</taxon>
    </lineage>
</organism>
<evidence type="ECO:0000259" key="1">
    <source>
        <dbReference type="PROSITE" id="PS50879"/>
    </source>
</evidence>
<dbReference type="InterPro" id="IPR002156">
    <property type="entry name" value="RNaseH_domain"/>
</dbReference>
<dbReference type="EMBL" id="AWUE01009379">
    <property type="protein sequence ID" value="OMP12424.1"/>
    <property type="molecule type" value="Genomic_DNA"/>
</dbReference>
<protein>
    <recommendedName>
        <fullName evidence="1">RNase H type-1 domain-containing protein</fullName>
    </recommendedName>
</protein>
<reference evidence="3" key="1">
    <citation type="submission" date="2013-09" db="EMBL/GenBank/DDBJ databases">
        <title>Corchorus olitorius genome sequencing.</title>
        <authorList>
            <person name="Alam M."/>
            <person name="Haque M.S."/>
            <person name="Islam M.S."/>
            <person name="Emdad E.M."/>
            <person name="Islam M.M."/>
            <person name="Ahmed B."/>
            <person name="Halim A."/>
            <person name="Hossen Q.M.M."/>
            <person name="Hossain M.Z."/>
            <person name="Ahmed R."/>
            <person name="Khan M.M."/>
            <person name="Islam R."/>
            <person name="Rashid M.M."/>
            <person name="Khan S.A."/>
            <person name="Rahman M.S."/>
            <person name="Alam M."/>
            <person name="Yahiya A.S."/>
            <person name="Khan M.S."/>
            <person name="Azam M.S."/>
            <person name="Haque T."/>
            <person name="Lashkar M.Z.H."/>
            <person name="Akhand A.I."/>
            <person name="Morshed G."/>
            <person name="Roy S."/>
            <person name="Uddin K.S."/>
            <person name="Rabeya T."/>
            <person name="Hossain A.S."/>
            <person name="Chowdhury A."/>
            <person name="Snigdha A.R."/>
            <person name="Mortoza M.S."/>
            <person name="Matin S.A."/>
            <person name="Hoque S.M.E."/>
            <person name="Islam M.K."/>
            <person name="Roy D.K."/>
            <person name="Haider R."/>
            <person name="Moosa M.M."/>
            <person name="Elias S.M."/>
            <person name="Hasan A.M."/>
            <person name="Jahan S."/>
            <person name="Shafiuddin M."/>
            <person name="Mahmood N."/>
            <person name="Shommy N.S."/>
        </authorList>
    </citation>
    <scope>NUCLEOTIDE SEQUENCE [LARGE SCALE GENOMIC DNA]</scope>
    <source>
        <strain evidence="3">cv. O-4</strain>
    </source>
</reference>
<comment type="caution">
    <text evidence="2">The sequence shown here is derived from an EMBL/GenBank/DDBJ whole genome shotgun (WGS) entry which is preliminary data.</text>
</comment>
<dbReference type="InterPro" id="IPR012337">
    <property type="entry name" value="RNaseH-like_sf"/>
</dbReference>
<keyword evidence="3" id="KW-1185">Reference proteome</keyword>
<feature type="domain" description="RNase H type-1" evidence="1">
    <location>
        <begin position="79"/>
        <end position="249"/>
    </location>
</feature>
<evidence type="ECO:0000313" key="3">
    <source>
        <dbReference type="Proteomes" id="UP000187203"/>
    </source>
</evidence>
<dbReference type="PROSITE" id="PS50879">
    <property type="entry name" value="RNASE_H_1"/>
    <property type="match status" value="1"/>
</dbReference>
<dbReference type="GO" id="GO:0004523">
    <property type="term" value="F:RNA-DNA hybrid ribonuclease activity"/>
    <property type="evidence" value="ECO:0007669"/>
    <property type="project" value="InterPro"/>
</dbReference>